<name>A0AA96ZU60_9EURY</name>
<feature type="region of interest" description="Disordered" evidence="1">
    <location>
        <begin position="903"/>
        <end position="946"/>
    </location>
</feature>
<dbReference type="Proteomes" id="UP001303587">
    <property type="component" value="Chromosome"/>
</dbReference>
<dbReference type="PANTHER" id="PTHR30217:SF10">
    <property type="entry name" value="23S RRNA 5-HYDROXYCYTIDINE C2501 SYNTHASE"/>
    <property type="match status" value="1"/>
</dbReference>
<feature type="domain" description="Peptidase U32 collagenase" evidence="2">
    <location>
        <begin position="471"/>
        <end position="590"/>
    </location>
</feature>
<dbReference type="EMBL" id="CP131060">
    <property type="protein sequence ID" value="WNY25340.1"/>
    <property type="molecule type" value="Genomic_DNA"/>
</dbReference>
<dbReference type="AlphaFoldDB" id="A0AA96ZU60"/>
<protein>
    <recommendedName>
        <fullName evidence="2">Peptidase U32 collagenase domain-containing protein</fullName>
    </recommendedName>
</protein>
<evidence type="ECO:0000313" key="3">
    <source>
        <dbReference type="EMBL" id="WNY25340.1"/>
    </source>
</evidence>
<dbReference type="Pfam" id="PF01136">
    <property type="entry name" value="Peptidase_U32"/>
    <property type="match status" value="2"/>
</dbReference>
<dbReference type="InterPro" id="IPR051454">
    <property type="entry name" value="RNA/ubiquinone_mod_enzymes"/>
</dbReference>
<accession>A0AA96ZU60</accession>
<evidence type="ECO:0000313" key="4">
    <source>
        <dbReference type="Proteomes" id="UP001303587"/>
    </source>
</evidence>
<gene>
    <name evidence="3" type="ORF">MsAc7_08900</name>
</gene>
<sequence>MGRCDFKMSENCGKKKPELLAPAGTLLSLIAGIENGADAIYMGAAKFNARAYAGNFLDEELEIGIDFAHAFGKKVYITLNTLFRDDELEEVAALLNELYQMGADAIIIQDFGFLNLLQKIQPDVSHPIQIHASTQMTVHNSYHAAFLKEKGISRIVPARENNIAELSAIKETGVEVETFIHGALCICYSGQCQFSGAVGGRSGNRGQCAQPCRKKYMLVVDGKAVTTDGKYLISPRDLNASDDLFRLIEAGVDSFKIEGRMKKPEYVAGVVSVYRKLIDRYAAAHENDPSRKNENLKTKSVGPTLDEREILKKLFNRDFTSGYFVKNPKNELMSRKLPYNKGFLIGKITDVDPKRAQISVQLAAALSSQDGISIGDLGKETDGVEDPRQGFVVKKMYVSRKMVSEASPGDTVNILAPVLFEGENNRYMPKAGDSVYKTFDFNLQRNIQKTLPEIPIEDIRLQIESLTLKNKTTDEKDDAIAEFIEKLTPQNPVQIPVRMKCFVCPGFALEISAADKEGNEIKIESDYIVQPAIKNPFSKESAVDMLSKLGPSVYAVLSADAEVIDDCFVPVGVFKETRNKALRALLAARIRKSKPNLKETLLALNETKSVPSQNQISHSLALSISVYTKESVAAALAGGADRIYVGGDVFIDPLTKEKYGLTLSDFKELIAELNASDLEKIYWKMPFVTKEEDFDDLYPTFSTLSELGISGILASNPGVYHFVRTKFGEKFRIATDSAFNIFNSEAAELFLDGGVSSVALSPELSIRNISALSEHLFEKRSEAGELECVVFGRQRLMVTEHPLLEMLLNENKGMKIPKSQKKTGSDIFRYALKDSKDFVFPVLTDSKNRSFIFNSKELNVFDLLPKLKNAGITAFRIDGIGHTEDEILELAARYKKEIERLQNDGKMSGQNESYAGINNKSDNESENEESSDGSQYTRGNFIRGVY</sequence>
<proteinExistence type="predicted"/>
<dbReference type="Pfam" id="PF12392">
    <property type="entry name" value="DUF3656"/>
    <property type="match status" value="1"/>
</dbReference>
<dbReference type="InterPro" id="IPR020988">
    <property type="entry name" value="Pept_U32_collagenase"/>
</dbReference>
<dbReference type="PANTHER" id="PTHR30217">
    <property type="entry name" value="PEPTIDASE U32 FAMILY"/>
    <property type="match status" value="1"/>
</dbReference>
<organism evidence="3 4">
    <name type="scientific">Methanolapillus millepedarum</name>
    <dbReference type="NCBI Taxonomy" id="3028296"/>
    <lineage>
        <taxon>Archaea</taxon>
        <taxon>Methanobacteriati</taxon>
        <taxon>Methanobacteriota</taxon>
        <taxon>Stenosarchaea group</taxon>
        <taxon>Methanomicrobia</taxon>
        <taxon>Methanosarcinales</taxon>
        <taxon>Methanosarcinaceae</taxon>
        <taxon>Methanolapillus</taxon>
    </lineage>
</organism>
<dbReference type="InterPro" id="IPR001539">
    <property type="entry name" value="Peptidase_U32"/>
</dbReference>
<evidence type="ECO:0000259" key="2">
    <source>
        <dbReference type="Pfam" id="PF12392"/>
    </source>
</evidence>
<reference evidence="3 4" key="1">
    <citation type="submission" date="2023-07" db="EMBL/GenBank/DDBJ databases">
        <title>Closed genoem sequence of Methanosarcinaceae archaeon Ac7.</title>
        <authorList>
            <person name="Poehlein A."/>
            <person name="Protasov E."/>
            <person name="Platt K."/>
            <person name="Reeh H."/>
            <person name="Daniel R."/>
            <person name="Brune A."/>
        </authorList>
    </citation>
    <scope>NUCLEOTIDE SEQUENCE [LARGE SCALE GENOMIC DNA]</scope>
    <source>
        <strain evidence="3 4">Ac7</strain>
    </source>
</reference>
<keyword evidence="4" id="KW-1185">Reference proteome</keyword>
<evidence type="ECO:0000256" key="1">
    <source>
        <dbReference type="SAM" id="MobiDB-lite"/>
    </source>
</evidence>